<organism evidence="3 4">
    <name type="scientific">Pontibacter virosus</name>
    <dbReference type="NCBI Taxonomy" id="1765052"/>
    <lineage>
        <taxon>Bacteria</taxon>
        <taxon>Pseudomonadati</taxon>
        <taxon>Bacteroidota</taxon>
        <taxon>Cytophagia</taxon>
        <taxon>Cytophagales</taxon>
        <taxon>Hymenobacteraceae</taxon>
        <taxon>Pontibacter</taxon>
    </lineage>
</organism>
<dbReference type="InterPro" id="IPR028098">
    <property type="entry name" value="Glyco_trans_4-like_N"/>
</dbReference>
<evidence type="ECO:0000313" key="3">
    <source>
        <dbReference type="EMBL" id="PVY36668.1"/>
    </source>
</evidence>
<dbReference type="AlphaFoldDB" id="A0A2U1AJS5"/>
<sequence>MTDKSIKIILFIGSLRSGGKERRLVELLSYLQKRNQYKLLVVMTSHKIDYQKFYDLNIPYYVIPKSWSKNDLTIFYKFYKIVKSYEPDLIHTWGKIQTLYSLPSILKTKVPLINSQITAAPPFINKISISFLINLLNFKISKTVIANSYAGLEAFTPPMNKSYIIYNGVDFDRFKGLADKLAIKKKYNIKTPYTVIMVASVSQNKDYKLFFEIAQIVTKLRSDISFIGVGSYIEADTTYQHIKKITSNNDRLIFPGRIDDVEALINACDIGVLFSPNGEGTSNAIIEYMALSKPVIASRVGGNLELISHNENGYLVKDSTAIEIAELVTELIDDKEKRDKFGERSKEFILNSFSLESMGRKFEEVYMNALGMDIPKITNDSSLIHASN</sequence>
<protein>
    <submittedName>
        <fullName evidence="3">Glycosyltransferase involved in cell wall biosynthesis</fullName>
    </submittedName>
</protein>
<dbReference type="GO" id="GO:0016757">
    <property type="term" value="F:glycosyltransferase activity"/>
    <property type="evidence" value="ECO:0007669"/>
    <property type="project" value="InterPro"/>
</dbReference>
<feature type="domain" description="Glycosyl transferase family 1" evidence="1">
    <location>
        <begin position="181"/>
        <end position="347"/>
    </location>
</feature>
<keyword evidence="4" id="KW-1185">Reference proteome</keyword>
<proteinExistence type="predicted"/>
<keyword evidence="3" id="KW-0808">Transferase</keyword>
<dbReference type="OrthoDB" id="7560678at2"/>
<evidence type="ECO:0000313" key="4">
    <source>
        <dbReference type="Proteomes" id="UP000245466"/>
    </source>
</evidence>
<feature type="domain" description="Glycosyltransferase subfamily 4-like N-terminal" evidence="2">
    <location>
        <begin position="18"/>
        <end position="173"/>
    </location>
</feature>
<dbReference type="InterPro" id="IPR001296">
    <property type="entry name" value="Glyco_trans_1"/>
</dbReference>
<dbReference type="Gene3D" id="3.40.50.2000">
    <property type="entry name" value="Glycogen Phosphorylase B"/>
    <property type="match status" value="2"/>
</dbReference>
<comment type="caution">
    <text evidence="3">The sequence shown here is derived from an EMBL/GenBank/DDBJ whole genome shotgun (WGS) entry which is preliminary data.</text>
</comment>
<dbReference type="Pfam" id="PF13439">
    <property type="entry name" value="Glyco_transf_4"/>
    <property type="match status" value="1"/>
</dbReference>
<reference evidence="3 4" key="1">
    <citation type="submission" date="2018-04" db="EMBL/GenBank/DDBJ databases">
        <title>Genomic Encyclopedia of Type Strains, Phase IV (KMG-IV): sequencing the most valuable type-strain genomes for metagenomic binning, comparative biology and taxonomic classification.</title>
        <authorList>
            <person name="Goeker M."/>
        </authorList>
    </citation>
    <scope>NUCLEOTIDE SEQUENCE [LARGE SCALE GENOMIC DNA]</scope>
    <source>
        <strain evidence="3 4">DSM 100231</strain>
    </source>
</reference>
<dbReference type="Proteomes" id="UP000245466">
    <property type="component" value="Unassembled WGS sequence"/>
</dbReference>
<dbReference type="Pfam" id="PF00534">
    <property type="entry name" value="Glycos_transf_1"/>
    <property type="match status" value="1"/>
</dbReference>
<dbReference type="PANTHER" id="PTHR12526">
    <property type="entry name" value="GLYCOSYLTRANSFERASE"/>
    <property type="match status" value="1"/>
</dbReference>
<dbReference type="EMBL" id="QEKI01000024">
    <property type="protein sequence ID" value="PVY36668.1"/>
    <property type="molecule type" value="Genomic_DNA"/>
</dbReference>
<accession>A0A2U1AJS5</accession>
<evidence type="ECO:0000259" key="2">
    <source>
        <dbReference type="Pfam" id="PF13439"/>
    </source>
</evidence>
<name>A0A2U1AJS5_9BACT</name>
<dbReference type="SUPFAM" id="SSF53756">
    <property type="entry name" value="UDP-Glycosyltransferase/glycogen phosphorylase"/>
    <property type="match status" value="1"/>
</dbReference>
<dbReference type="RefSeq" id="WP_116545408.1">
    <property type="nucleotide sequence ID" value="NZ_QEKI01000024.1"/>
</dbReference>
<gene>
    <name evidence="3" type="ORF">C8E01_12424</name>
</gene>
<evidence type="ECO:0000259" key="1">
    <source>
        <dbReference type="Pfam" id="PF00534"/>
    </source>
</evidence>